<organism evidence="3 4">
    <name type="scientific">Alsobacter ponti</name>
    <dbReference type="NCBI Taxonomy" id="2962936"/>
    <lineage>
        <taxon>Bacteria</taxon>
        <taxon>Pseudomonadati</taxon>
        <taxon>Pseudomonadota</taxon>
        <taxon>Alphaproteobacteria</taxon>
        <taxon>Hyphomicrobiales</taxon>
        <taxon>Alsobacteraceae</taxon>
        <taxon>Alsobacter</taxon>
    </lineage>
</organism>
<evidence type="ECO:0000313" key="4">
    <source>
        <dbReference type="Proteomes" id="UP001205890"/>
    </source>
</evidence>
<gene>
    <name evidence="3" type="ORF">NK718_05365</name>
</gene>
<protein>
    <submittedName>
        <fullName evidence="3">Alpha/beta hydrolase</fullName>
    </submittedName>
</protein>
<name>A0ABT1L8W2_9HYPH</name>
<evidence type="ECO:0000313" key="3">
    <source>
        <dbReference type="EMBL" id="MCP8937936.1"/>
    </source>
</evidence>
<dbReference type="InterPro" id="IPR050300">
    <property type="entry name" value="GDXG_lipolytic_enzyme"/>
</dbReference>
<dbReference type="Pfam" id="PF20434">
    <property type="entry name" value="BD-FAE"/>
    <property type="match status" value="1"/>
</dbReference>
<dbReference type="RefSeq" id="WP_254739359.1">
    <property type="nucleotide sequence ID" value="NZ_JANCLU010000004.1"/>
</dbReference>
<evidence type="ECO:0000256" key="1">
    <source>
        <dbReference type="ARBA" id="ARBA00022801"/>
    </source>
</evidence>
<dbReference type="PANTHER" id="PTHR48081">
    <property type="entry name" value="AB HYDROLASE SUPERFAMILY PROTEIN C4A8.06C"/>
    <property type="match status" value="1"/>
</dbReference>
<keyword evidence="1 3" id="KW-0378">Hydrolase</keyword>
<proteinExistence type="predicted"/>
<reference evidence="3 4" key="1">
    <citation type="submission" date="2022-07" db="EMBL/GenBank/DDBJ databases">
        <authorList>
            <person name="Li W.-J."/>
            <person name="Deng Q.-Q."/>
        </authorList>
    </citation>
    <scope>NUCLEOTIDE SEQUENCE [LARGE SCALE GENOMIC DNA]</scope>
    <source>
        <strain evidence="3 4">SYSU M60028</strain>
    </source>
</reference>
<dbReference type="Gene3D" id="3.40.50.1820">
    <property type="entry name" value="alpha/beta hydrolase"/>
    <property type="match status" value="1"/>
</dbReference>
<dbReference type="InterPro" id="IPR049492">
    <property type="entry name" value="BD-FAE-like_dom"/>
</dbReference>
<keyword evidence="4" id="KW-1185">Reference proteome</keyword>
<accession>A0ABT1L8W2</accession>
<dbReference type="PROSITE" id="PS00122">
    <property type="entry name" value="CARBOXYLESTERASE_B_1"/>
    <property type="match status" value="1"/>
</dbReference>
<evidence type="ECO:0000259" key="2">
    <source>
        <dbReference type="Pfam" id="PF20434"/>
    </source>
</evidence>
<dbReference type="GO" id="GO:0016787">
    <property type="term" value="F:hydrolase activity"/>
    <property type="evidence" value="ECO:0007669"/>
    <property type="project" value="UniProtKB-KW"/>
</dbReference>
<dbReference type="InterPro" id="IPR029058">
    <property type="entry name" value="AB_hydrolase_fold"/>
</dbReference>
<sequence length="300" mass="32696">MPFQDLPAQPPINIRADAYAETALRLSRLAQMTTRCERDLAYGPDYWQRLDVYMPDDTALTGLPVFVNIHGGGWSHGYKEWMGLNAPAITAVPAVYVSLSYRLAPAHTYPAPLHDCLAGLAWVHANIARFGGDPELIVVGGHSAGGHLAALLTLRADLHAGFGLPPGVVKACLPYSGVYDLYSTAADGSVIRSPSTLRLVPEGDDAAAREASPIRWVEGNRTPFLVTWSENDNPYCKAQGPVFLAALREKGQARAEGWMFPLFDHFWIHVDQQRPQNPWTRTLAAWLTGDPATAPCFGPA</sequence>
<dbReference type="EMBL" id="JANCLU010000004">
    <property type="protein sequence ID" value="MCP8937936.1"/>
    <property type="molecule type" value="Genomic_DNA"/>
</dbReference>
<dbReference type="Proteomes" id="UP001205890">
    <property type="component" value="Unassembled WGS sequence"/>
</dbReference>
<comment type="caution">
    <text evidence="3">The sequence shown here is derived from an EMBL/GenBank/DDBJ whole genome shotgun (WGS) entry which is preliminary data.</text>
</comment>
<feature type="domain" description="BD-FAE-like" evidence="2">
    <location>
        <begin position="50"/>
        <end position="239"/>
    </location>
</feature>
<dbReference type="InterPro" id="IPR019826">
    <property type="entry name" value="Carboxylesterase_B_AS"/>
</dbReference>
<dbReference type="SUPFAM" id="SSF53474">
    <property type="entry name" value="alpha/beta-Hydrolases"/>
    <property type="match status" value="1"/>
</dbReference>